<dbReference type="RefSeq" id="XP_012178764.1">
    <property type="nucleotide sequence ID" value="XM_012323374.1"/>
</dbReference>
<dbReference type="Pfam" id="PF00291">
    <property type="entry name" value="PALP"/>
    <property type="match status" value="1"/>
</dbReference>
<dbReference type="GO" id="GO:0008721">
    <property type="term" value="F:D-serine ammonia-lyase activity"/>
    <property type="evidence" value="ECO:0007669"/>
    <property type="project" value="TreeGrafter"/>
</dbReference>
<dbReference type="STRING" id="599839.J4I8I7"/>
<dbReference type="GO" id="GO:0000287">
    <property type="term" value="F:magnesium ion binding"/>
    <property type="evidence" value="ECO:0007669"/>
    <property type="project" value="TreeGrafter"/>
</dbReference>
<dbReference type="OrthoDB" id="271064at2759"/>
<dbReference type="AlphaFoldDB" id="J4I8I7"/>
<evidence type="ECO:0000256" key="2">
    <source>
        <dbReference type="ARBA" id="ARBA00010869"/>
    </source>
</evidence>
<dbReference type="GO" id="GO:0030170">
    <property type="term" value="F:pyridoxal phosphate binding"/>
    <property type="evidence" value="ECO:0007669"/>
    <property type="project" value="TreeGrafter"/>
</dbReference>
<dbReference type="GO" id="GO:0018114">
    <property type="term" value="F:threonine racemase activity"/>
    <property type="evidence" value="ECO:0007669"/>
    <property type="project" value="TreeGrafter"/>
</dbReference>
<dbReference type="GO" id="GO:0070179">
    <property type="term" value="P:D-serine biosynthetic process"/>
    <property type="evidence" value="ECO:0007669"/>
    <property type="project" value="TreeGrafter"/>
</dbReference>
<feature type="domain" description="Tryptophan synthase beta chain-like PALP" evidence="5">
    <location>
        <begin position="33"/>
        <end position="86"/>
    </location>
</feature>
<comment type="similarity">
    <text evidence="2">Belongs to the serine/threonine dehydratase family.</text>
</comment>
<dbReference type="GO" id="GO:0003941">
    <property type="term" value="F:L-serine ammonia-lyase activity"/>
    <property type="evidence" value="ECO:0007669"/>
    <property type="project" value="TreeGrafter"/>
</dbReference>
<dbReference type="GO" id="GO:0005524">
    <property type="term" value="F:ATP binding"/>
    <property type="evidence" value="ECO:0007669"/>
    <property type="project" value="TreeGrafter"/>
</dbReference>
<evidence type="ECO:0000256" key="1">
    <source>
        <dbReference type="ARBA" id="ARBA00001933"/>
    </source>
</evidence>
<dbReference type="Proteomes" id="UP000006352">
    <property type="component" value="Unassembled WGS sequence"/>
</dbReference>
<dbReference type="EMBL" id="HE796934">
    <property type="protein sequence ID" value="CCL99481.1"/>
    <property type="molecule type" value="Genomic_DNA"/>
</dbReference>
<evidence type="ECO:0000256" key="4">
    <source>
        <dbReference type="SAM" id="MobiDB-lite"/>
    </source>
</evidence>
<dbReference type="Gene3D" id="3.40.50.1100">
    <property type="match status" value="2"/>
</dbReference>
<organism evidence="6 7">
    <name type="scientific">Fibroporia radiculosa</name>
    <dbReference type="NCBI Taxonomy" id="599839"/>
    <lineage>
        <taxon>Eukaryota</taxon>
        <taxon>Fungi</taxon>
        <taxon>Dikarya</taxon>
        <taxon>Basidiomycota</taxon>
        <taxon>Agaricomycotina</taxon>
        <taxon>Agaricomycetes</taxon>
        <taxon>Polyporales</taxon>
        <taxon>Fibroporiaceae</taxon>
        <taxon>Fibroporia</taxon>
    </lineage>
</organism>
<dbReference type="PANTHER" id="PTHR43050:SF1">
    <property type="entry name" value="SERINE RACEMASE"/>
    <property type="match status" value="1"/>
</dbReference>
<feature type="region of interest" description="Disordered" evidence="4">
    <location>
        <begin position="88"/>
        <end position="111"/>
    </location>
</feature>
<reference evidence="6 7" key="1">
    <citation type="journal article" date="2012" name="Appl. Environ. Microbiol.">
        <title>Short-read sequencing for genomic analysis of the brown rot fungus Fibroporia radiculosa.</title>
        <authorList>
            <person name="Tang J.D."/>
            <person name="Perkins A.D."/>
            <person name="Sonstegard T.S."/>
            <person name="Schroeder S.G."/>
            <person name="Burgess S.C."/>
            <person name="Diehl S.V."/>
        </authorList>
    </citation>
    <scope>NUCLEOTIDE SEQUENCE [LARGE SCALE GENOMIC DNA]</scope>
    <source>
        <strain evidence="6 7">TFFH 294</strain>
    </source>
</reference>
<proteinExistence type="inferred from homology"/>
<keyword evidence="7" id="KW-1185">Reference proteome</keyword>
<dbReference type="GO" id="GO:0030378">
    <property type="term" value="F:serine racemase activity"/>
    <property type="evidence" value="ECO:0007669"/>
    <property type="project" value="TreeGrafter"/>
</dbReference>
<comment type="cofactor">
    <cofactor evidence="1">
        <name>pyridoxal 5'-phosphate</name>
        <dbReference type="ChEBI" id="CHEBI:597326"/>
    </cofactor>
</comment>
<dbReference type="InterPro" id="IPR036052">
    <property type="entry name" value="TrpB-like_PALP_sf"/>
</dbReference>
<evidence type="ECO:0000256" key="3">
    <source>
        <dbReference type="ARBA" id="ARBA00022898"/>
    </source>
</evidence>
<gene>
    <name evidence="6" type="ORF">FIBRA_01499</name>
</gene>
<dbReference type="GeneID" id="24094392"/>
<sequence>MNAGSNFHAEMASLPQTPLPLVRPSVLSAHEVIKPHIHHTPVFTSSSLSATLPEQNVLYFKAENMQKGGAFKYRGASYSLSCLTEQELANGETTPGRSRSPPSSAAQSATS</sequence>
<evidence type="ECO:0000313" key="7">
    <source>
        <dbReference type="Proteomes" id="UP000006352"/>
    </source>
</evidence>
<dbReference type="HOGENOM" id="CLU_2158414_0_0_1"/>
<accession>J4I8I7</accession>
<name>J4I8I7_9APHY</name>
<dbReference type="InParanoid" id="J4I8I7"/>
<dbReference type="InterPro" id="IPR001926">
    <property type="entry name" value="TrpB-like_PALP"/>
</dbReference>
<dbReference type="PANTHER" id="PTHR43050">
    <property type="entry name" value="SERINE / THREONINE RACEMASE FAMILY MEMBER"/>
    <property type="match status" value="1"/>
</dbReference>
<feature type="compositionally biased region" description="Low complexity" evidence="4">
    <location>
        <begin position="93"/>
        <end position="111"/>
    </location>
</feature>
<evidence type="ECO:0000313" key="6">
    <source>
        <dbReference type="EMBL" id="CCL99481.1"/>
    </source>
</evidence>
<keyword evidence="3" id="KW-0663">Pyridoxal phosphate</keyword>
<protein>
    <recommendedName>
        <fullName evidence="5">Tryptophan synthase beta chain-like PALP domain-containing protein</fullName>
    </recommendedName>
</protein>
<dbReference type="SUPFAM" id="SSF53686">
    <property type="entry name" value="Tryptophan synthase beta subunit-like PLP-dependent enzymes"/>
    <property type="match status" value="1"/>
</dbReference>
<evidence type="ECO:0000259" key="5">
    <source>
        <dbReference type="Pfam" id="PF00291"/>
    </source>
</evidence>